<protein>
    <submittedName>
        <fullName evidence="2">Uncharacterized protein</fullName>
    </submittedName>
</protein>
<gene>
    <name evidence="2" type="ORF">OIHEL45_02840</name>
</gene>
<name>A0ABP2DDV5_9RHOB</name>
<evidence type="ECO:0000256" key="1">
    <source>
        <dbReference type="SAM" id="Phobius"/>
    </source>
</evidence>
<keyword evidence="1" id="KW-1133">Transmembrane helix</keyword>
<keyword evidence="3" id="KW-1185">Reference proteome</keyword>
<comment type="caution">
    <text evidence="2">The sequence shown here is derived from an EMBL/GenBank/DDBJ whole genome shotgun (WGS) entry which is preliminary data.</text>
</comment>
<dbReference type="EMBL" id="ABID01000001">
    <property type="protein sequence ID" value="EDQ05712.1"/>
    <property type="molecule type" value="Genomic_DNA"/>
</dbReference>
<feature type="transmembrane region" description="Helical" evidence="1">
    <location>
        <begin position="12"/>
        <end position="29"/>
    </location>
</feature>
<sequence>MDVVMNRLAAKLQLIFFMIFLLQGAGLPII</sequence>
<evidence type="ECO:0000313" key="2">
    <source>
        <dbReference type="EMBL" id="EDQ05712.1"/>
    </source>
</evidence>
<dbReference type="Proteomes" id="UP000003257">
    <property type="component" value="Unassembled WGS sequence"/>
</dbReference>
<organism evidence="2 3">
    <name type="scientific">Sulfitobacter indolifex HEL-45</name>
    <dbReference type="NCBI Taxonomy" id="391624"/>
    <lineage>
        <taxon>Bacteria</taxon>
        <taxon>Pseudomonadati</taxon>
        <taxon>Pseudomonadota</taxon>
        <taxon>Alphaproteobacteria</taxon>
        <taxon>Rhodobacterales</taxon>
        <taxon>Roseobacteraceae</taxon>
        <taxon>Sulfitobacter</taxon>
    </lineage>
</organism>
<accession>A0ABP2DDV5</accession>
<proteinExistence type="predicted"/>
<evidence type="ECO:0000313" key="3">
    <source>
        <dbReference type="Proteomes" id="UP000003257"/>
    </source>
</evidence>
<keyword evidence="1" id="KW-0472">Membrane</keyword>
<keyword evidence="1" id="KW-0812">Transmembrane</keyword>
<reference evidence="2 3" key="1">
    <citation type="submission" date="2007-11" db="EMBL/GenBank/DDBJ databases">
        <authorList>
            <person name="Wagner-Dobler I."/>
            <person name="Ferriera S."/>
            <person name="Johnson J."/>
            <person name="Kravitz S."/>
            <person name="Beeson K."/>
            <person name="Sutton G."/>
            <person name="Rogers Y.-H."/>
            <person name="Friedman R."/>
            <person name="Frazier M."/>
            <person name="Venter J.C."/>
        </authorList>
    </citation>
    <scope>NUCLEOTIDE SEQUENCE [LARGE SCALE GENOMIC DNA]</scope>
    <source>
        <strain evidence="2 3">HEL-45</strain>
    </source>
</reference>